<dbReference type="STRING" id="53468.A0A0R3UEN3"/>
<dbReference type="InterPro" id="IPR046341">
    <property type="entry name" value="SET_dom_sf"/>
</dbReference>
<dbReference type="OrthoDB" id="422362at2759"/>
<name>A0A0R3UEN3_MESCO</name>
<keyword evidence="4" id="KW-0489">Methyltransferase</keyword>
<evidence type="ECO:0000313" key="17">
    <source>
        <dbReference type="Proteomes" id="UP000267029"/>
    </source>
</evidence>
<evidence type="ECO:0000256" key="7">
    <source>
        <dbReference type="ARBA" id="ARBA00022723"/>
    </source>
</evidence>
<dbReference type="InterPro" id="IPR001214">
    <property type="entry name" value="SET_dom"/>
</dbReference>
<dbReference type="Gene3D" id="2.170.270.10">
    <property type="entry name" value="SET domain"/>
    <property type="match status" value="1"/>
</dbReference>
<evidence type="ECO:0000256" key="5">
    <source>
        <dbReference type="ARBA" id="ARBA00022679"/>
    </source>
</evidence>
<dbReference type="InterPro" id="IPR001965">
    <property type="entry name" value="Znf_PHD"/>
</dbReference>
<dbReference type="Pfam" id="PF00855">
    <property type="entry name" value="PWWP"/>
    <property type="match status" value="1"/>
</dbReference>
<evidence type="ECO:0000256" key="11">
    <source>
        <dbReference type="ARBA" id="ARBA00023242"/>
    </source>
</evidence>
<feature type="region of interest" description="Disordered" evidence="12">
    <location>
        <begin position="199"/>
        <end position="242"/>
    </location>
</feature>
<gene>
    <name evidence="16" type="ORF">MCOS_LOCUS5484</name>
</gene>
<evidence type="ECO:0000259" key="13">
    <source>
        <dbReference type="PROSITE" id="PS50280"/>
    </source>
</evidence>
<dbReference type="PROSITE" id="PS50280">
    <property type="entry name" value="SET"/>
    <property type="match status" value="1"/>
</dbReference>
<dbReference type="InterPro" id="IPR003616">
    <property type="entry name" value="Post-SET_dom"/>
</dbReference>
<feature type="region of interest" description="Disordered" evidence="12">
    <location>
        <begin position="1142"/>
        <end position="1189"/>
    </location>
</feature>
<reference evidence="16 17" key="1">
    <citation type="submission" date="2018-10" db="EMBL/GenBank/DDBJ databases">
        <authorList>
            <consortium name="Pathogen Informatics"/>
        </authorList>
    </citation>
    <scope>NUCLEOTIDE SEQUENCE [LARGE SCALE GENOMIC DNA]</scope>
</reference>
<evidence type="ECO:0000259" key="15">
    <source>
        <dbReference type="PROSITE" id="PS50868"/>
    </source>
</evidence>
<dbReference type="InterPro" id="IPR055197">
    <property type="entry name" value="PHDvar_NSD"/>
</dbReference>
<keyword evidence="11" id="KW-0539">Nucleus</keyword>
<proteinExistence type="predicted"/>
<keyword evidence="5" id="KW-0808">Transferase</keyword>
<dbReference type="CDD" id="cd15568">
    <property type="entry name" value="PHD5_NSD"/>
    <property type="match status" value="1"/>
</dbReference>
<evidence type="ECO:0000259" key="14">
    <source>
        <dbReference type="PROSITE" id="PS50812"/>
    </source>
</evidence>
<dbReference type="SMART" id="SM00249">
    <property type="entry name" value="PHD"/>
    <property type="match status" value="4"/>
</dbReference>
<dbReference type="GO" id="GO:0032259">
    <property type="term" value="P:methylation"/>
    <property type="evidence" value="ECO:0007669"/>
    <property type="project" value="UniProtKB-KW"/>
</dbReference>
<evidence type="ECO:0000256" key="12">
    <source>
        <dbReference type="SAM" id="MobiDB-lite"/>
    </source>
</evidence>
<keyword evidence="8" id="KW-0677">Repeat</keyword>
<protein>
    <recommendedName>
        <fullName evidence="18">Histone-lysine N-methyltransferase</fullName>
    </recommendedName>
</protein>
<dbReference type="InterPro" id="IPR011011">
    <property type="entry name" value="Znf_FYVE_PHD"/>
</dbReference>
<sequence length="1189" mass="133263">MEIDDPEKNPPGSMYWAKGLKSKYELKVPNQRLKWWDQSWKEADKAYCLSLEERVNTYGRLNAPPEKHALKAEEEAELLKMMDSVPLTLDEETESIETFVQVEKTRRMLLNANLNELELDNALRIQWPAFDIATKRSYLSNKLEMLNLESEFKLSPTLINSVPSLSLAYSLCFDRLGNKVPTYRLFFFGVNAHPRYHKPIMDHSRTTRGAGRKSVLSTDESSGMKPTPKANKSDKPKKQKPREKLELDLEIHRLIASPAPFRFQPVCPVCEVYSSAPGQMLKCNGPCGRIVHPRCMRYKEPPKPEVSVCRLWRLLEKDQYGRSTASLPGESEHLTMKGCGRHFHRGCLAQHPGVVLADTLSRCPAHVCATCCLEDPDNVVVDPNRPMLQCVRCPRVYHTGDLCTPAGSVEVSLSHIVCPAHFSSQLSEDQHYKTQWPAWCFACLKAGADRVFCKTCPFNYHRTCLPEDEQVGVSEESTFTCKNCRQHIEPRYAQVVWAKIPFFRWWPCEIIHARNAPLNIFNLAHPEGTFLIHFIGSGEYQWVCRAQTFPYECGLNTSAAVLAKSNSKKDVAFNLSAKMAPKVHEFYVNYVWKRGIPLRSMSATRLSDEELVPLSTPETAIALGLTPHQDTDAVQLAEALSSFQQVVSNQYANSALEKLAKQELPETKCDCAKSETETHCSKETECRNASEGIECTDQVCSVLAHNPSVDCGNRPFSVQPSLAVFRTTNRGFGLKVLENVKEGSFVVEFMGEVIGVEEANRRLEASIAARAAHRGHQGSTSQSRFTSETMPTTYLIRFTPELVIDAEKLGNLARFVNHSCEPNLVAKLWNVRGTLRMGLFALSPLSEQDELTLDYQQANLLDSSFVGNRNICLCGADSCQGSLHLPSSFHCPEKAKNATPAVASKSNEKGADQVVEVQVVEEPKSKRGRKSAGGGANMSQLLSAAASVDVKPQKKVVAVPTVGPSPKVVETKPSKKSSHDDFCYRVDCINVPVVGFTNFLLFFPFLDDPSCGDGGELILCDKSSCPKAYHLGCLGLVRPPFGIWFCPWHYCDDCGNPSSHLCWRCPNSYCLEHAEAESENKRIQVDDLDLERWQSALKIINGDDDSAESQLTQEQKTALVLTCRWICADHADVKIYGPEDKPTIVREDVHPVERDHNENEESPKDRRSKSEAKRRRLSSLDKGRRKRSN</sequence>
<dbReference type="SUPFAM" id="SSF63748">
    <property type="entry name" value="Tudor/PWWP/MBT"/>
    <property type="match status" value="1"/>
</dbReference>
<dbReference type="SMART" id="SM00317">
    <property type="entry name" value="SET"/>
    <property type="match status" value="1"/>
</dbReference>
<feature type="compositionally biased region" description="Basic and acidic residues" evidence="12">
    <location>
        <begin position="231"/>
        <end position="242"/>
    </location>
</feature>
<evidence type="ECO:0000256" key="4">
    <source>
        <dbReference type="ARBA" id="ARBA00022603"/>
    </source>
</evidence>
<evidence type="ECO:0000256" key="1">
    <source>
        <dbReference type="ARBA" id="ARBA00004123"/>
    </source>
</evidence>
<feature type="compositionally biased region" description="Basic and acidic residues" evidence="12">
    <location>
        <begin position="1142"/>
        <end position="1171"/>
    </location>
</feature>
<evidence type="ECO:0000256" key="3">
    <source>
        <dbReference type="ARBA" id="ARBA00022454"/>
    </source>
</evidence>
<dbReference type="InterPro" id="IPR050777">
    <property type="entry name" value="SET2_Histone-Lys_MeTrsfase"/>
</dbReference>
<dbReference type="PANTHER" id="PTHR22884">
    <property type="entry name" value="SET DOMAIN PROTEINS"/>
    <property type="match status" value="1"/>
</dbReference>
<dbReference type="GO" id="GO:0005634">
    <property type="term" value="C:nucleus"/>
    <property type="evidence" value="ECO:0007669"/>
    <property type="project" value="UniProtKB-SubCell"/>
</dbReference>
<accession>A0A0R3UEN3</accession>
<dbReference type="GO" id="GO:0008270">
    <property type="term" value="F:zinc ion binding"/>
    <property type="evidence" value="ECO:0007669"/>
    <property type="project" value="UniProtKB-KW"/>
</dbReference>
<keyword evidence="10" id="KW-0862">Zinc</keyword>
<dbReference type="PROSITE" id="PS50812">
    <property type="entry name" value="PWWP"/>
    <property type="match status" value="1"/>
</dbReference>
<dbReference type="GO" id="GO:0006338">
    <property type="term" value="P:chromatin remodeling"/>
    <property type="evidence" value="ECO:0007669"/>
    <property type="project" value="UniProtKB-ARBA"/>
</dbReference>
<evidence type="ECO:0000256" key="10">
    <source>
        <dbReference type="ARBA" id="ARBA00022833"/>
    </source>
</evidence>
<feature type="domain" description="PWWP" evidence="14">
    <location>
        <begin position="492"/>
        <end position="554"/>
    </location>
</feature>
<evidence type="ECO:0000313" key="16">
    <source>
        <dbReference type="EMBL" id="VDD79481.1"/>
    </source>
</evidence>
<dbReference type="SUPFAM" id="SSF82199">
    <property type="entry name" value="SET domain"/>
    <property type="match status" value="1"/>
</dbReference>
<keyword evidence="6" id="KW-0949">S-adenosyl-L-methionine</keyword>
<keyword evidence="9" id="KW-0863">Zinc-finger</keyword>
<keyword evidence="7" id="KW-0479">Metal-binding</keyword>
<dbReference type="CDD" id="cd05838">
    <property type="entry name" value="PWWP_NSD_rpt2"/>
    <property type="match status" value="1"/>
</dbReference>
<comment type="subcellular location">
    <subcellularLocation>
        <location evidence="2">Chromosome</location>
    </subcellularLocation>
    <subcellularLocation>
        <location evidence="1">Nucleus</location>
    </subcellularLocation>
</comment>
<dbReference type="Pfam" id="PF23004">
    <property type="entry name" value="PHDvar_NSD"/>
    <property type="match status" value="1"/>
</dbReference>
<dbReference type="SUPFAM" id="SSF57903">
    <property type="entry name" value="FYVE/PHD zinc finger"/>
    <property type="match status" value="3"/>
</dbReference>
<evidence type="ECO:0000256" key="9">
    <source>
        <dbReference type="ARBA" id="ARBA00022771"/>
    </source>
</evidence>
<dbReference type="Gene3D" id="2.30.30.140">
    <property type="match status" value="1"/>
</dbReference>
<dbReference type="EMBL" id="UXSR01005197">
    <property type="protein sequence ID" value="VDD79481.1"/>
    <property type="molecule type" value="Genomic_DNA"/>
</dbReference>
<dbReference type="AlphaFoldDB" id="A0A0R3UEN3"/>
<evidence type="ECO:0000256" key="6">
    <source>
        <dbReference type="ARBA" id="ARBA00022691"/>
    </source>
</evidence>
<dbReference type="PROSITE" id="PS50868">
    <property type="entry name" value="POST_SET"/>
    <property type="match status" value="1"/>
</dbReference>
<feature type="domain" description="Post-SET" evidence="15">
    <location>
        <begin position="868"/>
        <end position="884"/>
    </location>
</feature>
<evidence type="ECO:0000256" key="8">
    <source>
        <dbReference type="ARBA" id="ARBA00022737"/>
    </source>
</evidence>
<feature type="compositionally biased region" description="Basic residues" evidence="12">
    <location>
        <begin position="1172"/>
        <end position="1189"/>
    </location>
</feature>
<dbReference type="Proteomes" id="UP000267029">
    <property type="component" value="Unassembled WGS sequence"/>
</dbReference>
<keyword evidence="17" id="KW-1185">Reference proteome</keyword>
<dbReference type="InterPro" id="IPR013083">
    <property type="entry name" value="Znf_RING/FYVE/PHD"/>
</dbReference>
<organism evidence="16 17">
    <name type="scientific">Mesocestoides corti</name>
    <name type="common">Flatworm</name>
    <dbReference type="NCBI Taxonomy" id="53468"/>
    <lineage>
        <taxon>Eukaryota</taxon>
        <taxon>Metazoa</taxon>
        <taxon>Spiralia</taxon>
        <taxon>Lophotrochozoa</taxon>
        <taxon>Platyhelminthes</taxon>
        <taxon>Cestoda</taxon>
        <taxon>Eucestoda</taxon>
        <taxon>Cyclophyllidea</taxon>
        <taxon>Mesocestoididae</taxon>
        <taxon>Mesocestoides</taxon>
    </lineage>
</organism>
<keyword evidence="3" id="KW-0158">Chromosome</keyword>
<dbReference type="GO" id="GO:0005694">
    <property type="term" value="C:chromosome"/>
    <property type="evidence" value="ECO:0007669"/>
    <property type="project" value="UniProtKB-SubCell"/>
</dbReference>
<dbReference type="GO" id="GO:0008168">
    <property type="term" value="F:methyltransferase activity"/>
    <property type="evidence" value="ECO:0007669"/>
    <property type="project" value="UniProtKB-KW"/>
</dbReference>
<dbReference type="SMART" id="SM00293">
    <property type="entry name" value="PWWP"/>
    <property type="match status" value="1"/>
</dbReference>
<evidence type="ECO:0000256" key="2">
    <source>
        <dbReference type="ARBA" id="ARBA00004286"/>
    </source>
</evidence>
<dbReference type="CDD" id="cd15489">
    <property type="entry name" value="PHD_SF"/>
    <property type="match status" value="1"/>
</dbReference>
<dbReference type="CDD" id="cd15566">
    <property type="entry name" value="PHD3_NSD"/>
    <property type="match status" value="1"/>
</dbReference>
<feature type="domain" description="SET" evidence="13">
    <location>
        <begin position="720"/>
        <end position="856"/>
    </location>
</feature>
<dbReference type="Gene3D" id="3.30.40.10">
    <property type="entry name" value="Zinc/RING finger domain, C3HC4 (zinc finger)"/>
    <property type="match status" value="2"/>
</dbReference>
<evidence type="ECO:0008006" key="18">
    <source>
        <dbReference type="Google" id="ProtNLM"/>
    </source>
</evidence>
<dbReference type="InterPro" id="IPR000313">
    <property type="entry name" value="PWWP_dom"/>
</dbReference>
<dbReference type="Pfam" id="PF00856">
    <property type="entry name" value="SET"/>
    <property type="match status" value="1"/>
</dbReference>